<proteinExistence type="predicted"/>
<organism evidence="1">
    <name type="scientific">Streptomyces sp. Y1</name>
    <dbReference type="NCBI Taxonomy" id="3238634"/>
    <lineage>
        <taxon>Bacteria</taxon>
        <taxon>Bacillati</taxon>
        <taxon>Actinomycetota</taxon>
        <taxon>Actinomycetes</taxon>
        <taxon>Kitasatosporales</taxon>
        <taxon>Streptomycetaceae</taxon>
        <taxon>Streptomyces</taxon>
    </lineage>
</organism>
<dbReference type="AlphaFoldDB" id="A0AB39TEB9"/>
<sequence length="152" mass="16864">MRVVLTRASVCMADDCDAPHEAVWETPDGGAVADVLERSAGYLLSLNTSCWVAYLGYGRGDGRPLAVASPRWSGLRLLPDAEAHARLGPHADRLEIYWAVRSGADPEVVWWELTGRQGPRPRPQAAPAPQPEALRLRLRDHRDQLIRRIRLG</sequence>
<dbReference type="RefSeq" id="WP_369182027.1">
    <property type="nucleotide sequence ID" value="NZ_CP163445.1"/>
</dbReference>
<evidence type="ECO:0000313" key="1">
    <source>
        <dbReference type="EMBL" id="XDQ77018.1"/>
    </source>
</evidence>
<gene>
    <name evidence="1" type="ORF">AB2U05_00235</name>
</gene>
<name>A0AB39TEB9_9ACTN</name>
<dbReference type="EMBL" id="CP163445">
    <property type="protein sequence ID" value="XDQ77018.1"/>
    <property type="molecule type" value="Genomic_DNA"/>
</dbReference>
<accession>A0AB39TEB9</accession>
<protein>
    <submittedName>
        <fullName evidence="1">Uncharacterized protein</fullName>
    </submittedName>
</protein>
<reference evidence="1" key="1">
    <citation type="submission" date="2024-07" db="EMBL/GenBank/DDBJ databases">
        <authorList>
            <person name="Yu S.T."/>
        </authorList>
    </citation>
    <scope>NUCLEOTIDE SEQUENCE</scope>
    <source>
        <strain evidence="1">Y1</strain>
    </source>
</reference>